<comment type="caution">
    <text evidence="1">The sequence shown here is derived from an EMBL/GenBank/DDBJ whole genome shotgun (WGS) entry which is preliminary data.</text>
</comment>
<evidence type="ECO:0000313" key="1">
    <source>
        <dbReference type="EMBL" id="PAV76056.1"/>
    </source>
</evidence>
<gene>
    <name evidence="1" type="ORF">WR25_02862</name>
</gene>
<sequence>MATLHEITDENELKKYLEKFRTEPKYRPFFHSLKFRLDGLFPKQPFQLFVQNEYMTNYFYGLTTCKYETRDTRPASVIVEHEGPFDDTEFLKGMEALLKKSSQKFGWVIGNYHSCLLAERYIENSMPRIYTKAYLCKRYYMDEEQMRDLMNWKCPALQNGYELELNWKNYQRPVFDTKEKLLLMSGWITTVKFGINSHTLIIDRKALARSPNWI</sequence>
<dbReference type="EMBL" id="LIAE01007971">
    <property type="protein sequence ID" value="PAV76056.1"/>
    <property type="molecule type" value="Genomic_DNA"/>
</dbReference>
<reference evidence="1 2" key="1">
    <citation type="journal article" date="2017" name="Curr. Biol.">
        <title>Genome architecture and evolution of a unichromosomal asexual nematode.</title>
        <authorList>
            <person name="Fradin H."/>
            <person name="Zegar C."/>
            <person name="Gutwein M."/>
            <person name="Lucas J."/>
            <person name="Kovtun M."/>
            <person name="Corcoran D."/>
            <person name="Baugh L.R."/>
            <person name="Kiontke K."/>
            <person name="Gunsalus K."/>
            <person name="Fitch D.H."/>
            <person name="Piano F."/>
        </authorList>
    </citation>
    <scope>NUCLEOTIDE SEQUENCE [LARGE SCALE GENOMIC DNA]</scope>
    <source>
        <strain evidence="1">PF1309</strain>
    </source>
</reference>
<name>A0A2A2KPY6_9BILA</name>
<keyword evidence="2" id="KW-1185">Reference proteome</keyword>
<dbReference type="AlphaFoldDB" id="A0A2A2KPY6"/>
<proteinExistence type="predicted"/>
<dbReference type="Proteomes" id="UP000218231">
    <property type="component" value="Unassembled WGS sequence"/>
</dbReference>
<protein>
    <submittedName>
        <fullName evidence="1">Uncharacterized protein</fullName>
    </submittedName>
</protein>
<evidence type="ECO:0000313" key="2">
    <source>
        <dbReference type="Proteomes" id="UP000218231"/>
    </source>
</evidence>
<organism evidence="1 2">
    <name type="scientific">Diploscapter pachys</name>
    <dbReference type="NCBI Taxonomy" id="2018661"/>
    <lineage>
        <taxon>Eukaryota</taxon>
        <taxon>Metazoa</taxon>
        <taxon>Ecdysozoa</taxon>
        <taxon>Nematoda</taxon>
        <taxon>Chromadorea</taxon>
        <taxon>Rhabditida</taxon>
        <taxon>Rhabditina</taxon>
        <taxon>Rhabditomorpha</taxon>
        <taxon>Rhabditoidea</taxon>
        <taxon>Rhabditidae</taxon>
        <taxon>Diploscapter</taxon>
    </lineage>
</organism>
<accession>A0A2A2KPY6</accession>